<accession>A0AA95KVN7</accession>
<dbReference type="GO" id="GO:0005886">
    <property type="term" value="C:plasma membrane"/>
    <property type="evidence" value="ECO:0007669"/>
    <property type="project" value="TreeGrafter"/>
</dbReference>
<dbReference type="Pfam" id="PF00092">
    <property type="entry name" value="VWA"/>
    <property type="match status" value="1"/>
</dbReference>
<dbReference type="SUPFAM" id="SSF53300">
    <property type="entry name" value="vWA-like"/>
    <property type="match status" value="1"/>
</dbReference>
<dbReference type="InterPro" id="IPR014756">
    <property type="entry name" value="Ig_E-set"/>
</dbReference>
<evidence type="ECO:0000313" key="3">
    <source>
        <dbReference type="EMBL" id="WHX48715.1"/>
    </source>
</evidence>
<gene>
    <name evidence="3" type="ORF">QNH46_22105</name>
</gene>
<reference evidence="3" key="1">
    <citation type="submission" date="2023-05" db="EMBL/GenBank/DDBJ databases">
        <title>Comparative genomics of Bacillaceae isolates and their secondary metabolite potential.</title>
        <authorList>
            <person name="Song L."/>
            <person name="Nielsen L.J."/>
            <person name="Mohite O."/>
            <person name="Xu X."/>
            <person name="Weber T."/>
            <person name="Kovacs A.T."/>
        </authorList>
    </citation>
    <scope>NUCLEOTIDE SEQUENCE</scope>
    <source>
        <strain evidence="3">B2_4</strain>
    </source>
</reference>
<dbReference type="InterPro" id="IPR031148">
    <property type="entry name" value="Plexin"/>
</dbReference>
<dbReference type="InterPro" id="IPR002035">
    <property type="entry name" value="VWF_A"/>
</dbReference>
<dbReference type="PROSITE" id="PS50234">
    <property type="entry name" value="VWFA"/>
    <property type="match status" value="1"/>
</dbReference>
<dbReference type="GO" id="GO:0030334">
    <property type="term" value="P:regulation of cell migration"/>
    <property type="evidence" value="ECO:0007669"/>
    <property type="project" value="TreeGrafter"/>
</dbReference>
<dbReference type="InterPro" id="IPR002909">
    <property type="entry name" value="IPT_dom"/>
</dbReference>
<dbReference type="PANTHER" id="PTHR22625">
    <property type="entry name" value="PLEXIN"/>
    <property type="match status" value="1"/>
</dbReference>
<sequence length="1412" mass="149411">MKRKSGLLIFLAFMLIFAQFPGLQAVYAASGSENVQVTKSLNPTEIFVGGETEVTINVQGTPDQNVVKPNDVILIIDKSGSMAPTYGPNNGEDKMRNAKDAAKGFIDLMDLTKHRVGIVDYSTSASAFSLTTDKTAAKNYINTIQASGSTATGAAIDKAMEMLRDHREDAQPVIILMTDGDATVPDSNPYGFAMEKAREAKEAGIVFYTIALLLPNENPVTSGPNKLMMDMATTAHHHHFVLGSVGLAEIYAAIVQEIGIASAYDVRVTDYISPEFEIVPESYKDNIPQPTISGNSISWNFLELKNELLTFKYKIRHKQGAAVGNLPAGDQKINVEYKNYLGAQRQYTVTQPTVKVKHYAPIITSVDKDNGQIQGGEEVIINGDHFRPNPVVHFGNIKLTSVNYVSANQLIVTAPAGVQGTVQIKVTNDDGQFATADYRYYATPEITTITPNEGPLEGGTKVVINGNYFITGAQVLIDGKPASVTKAGKTQLEVTTPAGTTAKTVDVTVNNPDGTTVTAADAFTYIQGPEILTVDPSVGARTGGEQVRLSGERFVDGAKVYFNSTLVNSIFVSSQELSLITPVWSKADTVDVKVVNPNGQSATLTKGYTYEDPTPVITSVTPSSGPMAGGTIVIIKGNYIKSGAKVFWGGQELNAYTYVSSSEIRVKTPSWTQPEMVSLKIVNPDAKELEMKDVFQYLAPPDPTFISISPTSGLISGGTTVTLNGTNFPSDVKVYFDDQEVPTESVTASKIIVKSPVWASPENVDVSIETSTGVRLSLSDAFEYLPLPKPPAPLITSITPSSGSVTGGNVVTIYGANFVNGLNLFFDDQGLVYTFVSSSEIRLKVPAWPTAESVTVKITNPDNQSAELVDGYKYIPLPGPTLTAVSPNSGPIGGGTTVRLTGTNFKNNSKVFLADQEVGSTFVSANELRISTPAWSSSETVDVKVLNPDGQSALLAGAFTFETPPPPPAPTITGVTPNSGPQAGGTVVTIKGSNFTANSVVKFDDTIIASTLLSSSELRIKTSAWDTPATVKVTVVLADGQTATLDDAFTFIAPPPKPDPVVTSVSPNSLQLPGAGAIITVSGQNFQSGAKVFFNDTEIAATYLSSSQLRIKTPAWSVEEAVNVRVENPDGKSATLIGGFSYVSPPPPPAPTLTVISPNTTLASTSSVVTITGDNFISGARVAFGNTELAATFVSKTQLRVATPIWPHPETVTVKVINPDGQTVELTDGFTFIQDPPPVITSLSPNTGLNSGGGLVTVSGSNFRNGAKVYFNDQNVPTTYLSARELRIRVPAWATAAAVDVTVVNPDGQQSAILSGGYVYTVPAPKPAPTVTKLTPNSGSINGGYIITVNGTNIQSGAKVEINGVEVAATYLSSTELRIRVPASTVAGPVPVRIINPDGQASEVLVNGFTYL</sequence>
<name>A0AA95KVN7_9BACL</name>
<feature type="chain" id="PRO_5041664703" evidence="1">
    <location>
        <begin position="26"/>
        <end position="1412"/>
    </location>
</feature>
<proteinExistence type="predicted"/>
<dbReference type="Gene3D" id="3.40.50.410">
    <property type="entry name" value="von Willebrand factor, type A domain"/>
    <property type="match status" value="1"/>
</dbReference>
<dbReference type="GO" id="GO:0002116">
    <property type="term" value="C:semaphorin receptor complex"/>
    <property type="evidence" value="ECO:0007669"/>
    <property type="project" value="TreeGrafter"/>
</dbReference>
<dbReference type="CDD" id="cd00603">
    <property type="entry name" value="IPT_PCSR"/>
    <property type="match status" value="1"/>
</dbReference>
<feature type="domain" description="VWFA" evidence="2">
    <location>
        <begin position="71"/>
        <end position="258"/>
    </location>
</feature>
<organism evidence="3 4">
    <name type="scientific">Paenibacillus woosongensis</name>
    <dbReference type="NCBI Taxonomy" id="307580"/>
    <lineage>
        <taxon>Bacteria</taxon>
        <taxon>Bacillati</taxon>
        <taxon>Bacillota</taxon>
        <taxon>Bacilli</taxon>
        <taxon>Bacillales</taxon>
        <taxon>Paenibacillaceae</taxon>
        <taxon>Paenibacillus</taxon>
    </lineage>
</organism>
<dbReference type="Proteomes" id="UP001177943">
    <property type="component" value="Chromosome"/>
</dbReference>
<feature type="signal peptide" evidence="1">
    <location>
        <begin position="1"/>
        <end position="25"/>
    </location>
</feature>
<dbReference type="SMART" id="SM00327">
    <property type="entry name" value="VWA"/>
    <property type="match status" value="1"/>
</dbReference>
<dbReference type="CDD" id="cd00102">
    <property type="entry name" value="IPT"/>
    <property type="match status" value="9"/>
</dbReference>
<evidence type="ECO:0000259" key="2">
    <source>
        <dbReference type="PROSITE" id="PS50234"/>
    </source>
</evidence>
<dbReference type="KEGG" id="pwn:QNH46_22105"/>
<dbReference type="GO" id="GO:0017154">
    <property type="term" value="F:semaphorin receptor activity"/>
    <property type="evidence" value="ECO:0007669"/>
    <property type="project" value="InterPro"/>
</dbReference>
<keyword evidence="1" id="KW-0732">Signal</keyword>
<protein>
    <submittedName>
        <fullName evidence="3">IPT/TIG domain-containing protein</fullName>
    </submittedName>
</protein>
<dbReference type="EMBL" id="CP126084">
    <property type="protein sequence ID" value="WHX48715.1"/>
    <property type="molecule type" value="Genomic_DNA"/>
</dbReference>
<dbReference type="PANTHER" id="PTHR22625:SF61">
    <property type="entry name" value="HEPATOCYTE GROWTH FACTOR RECEPTOR"/>
    <property type="match status" value="1"/>
</dbReference>
<dbReference type="InterPro" id="IPR013783">
    <property type="entry name" value="Ig-like_fold"/>
</dbReference>
<dbReference type="CDD" id="cd00198">
    <property type="entry name" value="vWFA"/>
    <property type="match status" value="1"/>
</dbReference>
<dbReference type="SMART" id="SM00429">
    <property type="entry name" value="IPT"/>
    <property type="match status" value="12"/>
</dbReference>
<evidence type="ECO:0000313" key="4">
    <source>
        <dbReference type="Proteomes" id="UP001177943"/>
    </source>
</evidence>
<dbReference type="RefSeq" id="WP_283926037.1">
    <property type="nucleotide sequence ID" value="NZ_CP126084.1"/>
</dbReference>
<evidence type="ECO:0000256" key="1">
    <source>
        <dbReference type="SAM" id="SignalP"/>
    </source>
</evidence>
<dbReference type="Gene3D" id="2.60.40.10">
    <property type="entry name" value="Immunoglobulins"/>
    <property type="match status" value="12"/>
</dbReference>
<dbReference type="Pfam" id="PF01833">
    <property type="entry name" value="TIG"/>
    <property type="match status" value="12"/>
</dbReference>
<dbReference type="InterPro" id="IPR036465">
    <property type="entry name" value="vWFA_dom_sf"/>
</dbReference>
<dbReference type="SUPFAM" id="SSF81296">
    <property type="entry name" value="E set domains"/>
    <property type="match status" value="12"/>
</dbReference>